<evidence type="ECO:0000256" key="3">
    <source>
        <dbReference type="ARBA" id="ARBA00022692"/>
    </source>
</evidence>
<dbReference type="InterPro" id="IPR013525">
    <property type="entry name" value="ABC2_TM"/>
</dbReference>
<feature type="domain" description="ABC-2 type transporter transmembrane" evidence="7">
    <location>
        <begin position="46"/>
        <end position="192"/>
    </location>
</feature>
<feature type="transmembrane region" description="Helical" evidence="6">
    <location>
        <begin position="48"/>
        <end position="72"/>
    </location>
</feature>
<keyword evidence="4 6" id="KW-1133">Transmembrane helix</keyword>
<evidence type="ECO:0000256" key="1">
    <source>
        <dbReference type="ARBA" id="ARBA00004651"/>
    </source>
</evidence>
<feature type="transmembrane region" description="Helical" evidence="6">
    <location>
        <begin position="134"/>
        <end position="154"/>
    </location>
</feature>
<dbReference type="GO" id="GO:0005886">
    <property type="term" value="C:plasma membrane"/>
    <property type="evidence" value="ECO:0007669"/>
    <property type="project" value="UniProtKB-SubCell"/>
</dbReference>
<organism evidence="8 9">
    <name type="scientific">Bradyrhizobium centrolobii</name>
    <dbReference type="NCBI Taxonomy" id="1505087"/>
    <lineage>
        <taxon>Bacteria</taxon>
        <taxon>Pseudomonadati</taxon>
        <taxon>Pseudomonadota</taxon>
        <taxon>Alphaproteobacteria</taxon>
        <taxon>Hyphomicrobiales</taxon>
        <taxon>Nitrobacteraceae</taxon>
        <taxon>Bradyrhizobium</taxon>
    </lineage>
</organism>
<dbReference type="PANTHER" id="PTHR30294:SF29">
    <property type="entry name" value="MULTIDRUG ABC TRANSPORTER PERMEASE YBHS-RELATED"/>
    <property type="match status" value="1"/>
</dbReference>
<name>A0A176Z4D1_9BRAD</name>
<dbReference type="PANTHER" id="PTHR30294">
    <property type="entry name" value="MEMBRANE COMPONENT OF ABC TRANSPORTER YHHJ-RELATED"/>
    <property type="match status" value="1"/>
</dbReference>
<comment type="caution">
    <text evidence="8">The sequence shown here is derived from an EMBL/GenBank/DDBJ whole genome shotgun (WGS) entry which is preliminary data.</text>
</comment>
<proteinExistence type="predicted"/>
<feature type="transmembrane region" description="Helical" evidence="6">
    <location>
        <begin position="161"/>
        <end position="182"/>
    </location>
</feature>
<feature type="transmembrane region" description="Helical" evidence="6">
    <location>
        <begin position="20"/>
        <end position="42"/>
    </location>
</feature>
<comment type="subcellular location">
    <subcellularLocation>
        <location evidence="1">Cell membrane</location>
        <topology evidence="1">Multi-pass membrane protein</topology>
    </subcellularLocation>
</comment>
<dbReference type="Pfam" id="PF12698">
    <property type="entry name" value="ABC2_membrane_3"/>
    <property type="match status" value="1"/>
</dbReference>
<dbReference type="OrthoDB" id="9794512at2"/>
<reference evidence="8 9" key="1">
    <citation type="submission" date="2016-03" db="EMBL/GenBank/DDBJ databases">
        <title>Draft Genome Sequence of the Strain BR 10245 (Bradyrhizobium sp.) isolated from nodules of Centrolobium paraense.</title>
        <authorList>
            <person name="Simoes-Araujo J.L.Sr."/>
            <person name="Barauna A.C."/>
            <person name="Silva K."/>
            <person name="Zilli J.E."/>
        </authorList>
    </citation>
    <scope>NUCLEOTIDE SEQUENCE [LARGE SCALE GENOMIC DNA]</scope>
    <source>
        <strain evidence="8 9">BR 10245</strain>
    </source>
</reference>
<evidence type="ECO:0000256" key="5">
    <source>
        <dbReference type="ARBA" id="ARBA00023136"/>
    </source>
</evidence>
<evidence type="ECO:0000256" key="4">
    <source>
        <dbReference type="ARBA" id="ARBA00022989"/>
    </source>
</evidence>
<keyword evidence="2" id="KW-1003">Cell membrane</keyword>
<evidence type="ECO:0000313" key="8">
    <source>
        <dbReference type="EMBL" id="OAF15508.1"/>
    </source>
</evidence>
<evidence type="ECO:0000259" key="7">
    <source>
        <dbReference type="Pfam" id="PF12698"/>
    </source>
</evidence>
<dbReference type="RefSeq" id="WP_063696439.1">
    <property type="nucleotide sequence ID" value="NZ_LUUB01000022.1"/>
</dbReference>
<feature type="transmembrane region" description="Helical" evidence="6">
    <location>
        <begin position="202"/>
        <end position="227"/>
    </location>
</feature>
<dbReference type="EMBL" id="LUUB01000022">
    <property type="protein sequence ID" value="OAF15508.1"/>
    <property type="molecule type" value="Genomic_DNA"/>
</dbReference>
<dbReference type="STRING" id="1505087.AYJ54_39765"/>
<evidence type="ECO:0000256" key="6">
    <source>
        <dbReference type="SAM" id="Phobius"/>
    </source>
</evidence>
<sequence>MRSFAVLLRKEATALFSSPIAYVLMTVFLLIMGYSFTLTLFLSHQPSMVHIFFQMFVLFMLTAPLITMRLFAEERKLKTLEVLLTAPVSEVAIVLAKFLAAMSLIVVMLVLSGAYAAALAWFGDPDFGPIYSGYFGLLLFGAALVGTGLLASALTANQVIAALISLSVFLLLWIIDNFGWLLPSPADTLVVNLSLSVHFRPFAVGSIYLSDVGFFLSVTLLTLLLTVRALARR</sequence>
<evidence type="ECO:0000313" key="9">
    <source>
        <dbReference type="Proteomes" id="UP000076959"/>
    </source>
</evidence>
<dbReference type="AlphaFoldDB" id="A0A176Z4D1"/>
<accession>A0A176Z4D1</accession>
<feature type="transmembrane region" description="Helical" evidence="6">
    <location>
        <begin position="93"/>
        <end position="122"/>
    </location>
</feature>
<dbReference type="InterPro" id="IPR051449">
    <property type="entry name" value="ABC-2_transporter_component"/>
</dbReference>
<protein>
    <recommendedName>
        <fullName evidence="7">ABC-2 type transporter transmembrane domain-containing protein</fullName>
    </recommendedName>
</protein>
<evidence type="ECO:0000256" key="2">
    <source>
        <dbReference type="ARBA" id="ARBA00022475"/>
    </source>
</evidence>
<keyword evidence="9" id="KW-1185">Reference proteome</keyword>
<gene>
    <name evidence="8" type="ORF">AYJ54_39765</name>
</gene>
<keyword evidence="3 6" id="KW-0812">Transmembrane</keyword>
<keyword evidence="5 6" id="KW-0472">Membrane</keyword>
<dbReference type="Proteomes" id="UP000076959">
    <property type="component" value="Unassembled WGS sequence"/>
</dbReference>
<dbReference type="GO" id="GO:0140359">
    <property type="term" value="F:ABC-type transporter activity"/>
    <property type="evidence" value="ECO:0007669"/>
    <property type="project" value="InterPro"/>
</dbReference>